<dbReference type="AlphaFoldDB" id="A0A6L2LAP5"/>
<dbReference type="EMBL" id="BKCJ010003966">
    <property type="protein sequence ID" value="GEU58230.1"/>
    <property type="molecule type" value="Genomic_DNA"/>
</dbReference>
<keyword evidence="1" id="KW-0238">DNA-binding</keyword>
<accession>A0A6L2LAP5</accession>
<dbReference type="GO" id="GO:0003677">
    <property type="term" value="F:DNA binding"/>
    <property type="evidence" value="ECO:0007669"/>
    <property type="project" value="UniProtKB-KW"/>
</dbReference>
<keyword evidence="1" id="KW-0371">Homeobox</keyword>
<name>A0A6L2LAP5_TANCI</name>
<proteinExistence type="predicted"/>
<evidence type="ECO:0000313" key="1">
    <source>
        <dbReference type="EMBL" id="GEU58230.1"/>
    </source>
</evidence>
<sequence length="292" mass="33389">MFDEWTEIFKENTKKNHRRHDSAIKGLKDNVSRLAQAVRTHNNLNRDKHLDIKSSIIISPLSVNSNLPHGKSLVEQEFVKKGEEDGSPLEAPAKELRTFSEKDNKVPIILGRPMLATAHASIAVFGRKIFLEVTEEIKESEGLEEFLMNDDINGDLEYFLEENDLLPKIKWDTLEELAYAGNNFVGMAKNLHVFIGCHTFLIDFIVLEDISEFVEKGSTEVQFGKAFKDRVGLEIDVTEGILWFKIGKDKTIFNMPQAFNKFSKLPTAHHNKMAHVLRTSDEDKERGIYNPY</sequence>
<protein>
    <submittedName>
        <fullName evidence="1">Homeodomain-like protein</fullName>
    </submittedName>
</protein>
<gene>
    <name evidence="1" type="ORF">Tci_030208</name>
</gene>
<organism evidence="1">
    <name type="scientific">Tanacetum cinerariifolium</name>
    <name type="common">Dalmatian daisy</name>
    <name type="synonym">Chrysanthemum cinerariifolium</name>
    <dbReference type="NCBI Taxonomy" id="118510"/>
    <lineage>
        <taxon>Eukaryota</taxon>
        <taxon>Viridiplantae</taxon>
        <taxon>Streptophyta</taxon>
        <taxon>Embryophyta</taxon>
        <taxon>Tracheophyta</taxon>
        <taxon>Spermatophyta</taxon>
        <taxon>Magnoliopsida</taxon>
        <taxon>eudicotyledons</taxon>
        <taxon>Gunneridae</taxon>
        <taxon>Pentapetalae</taxon>
        <taxon>asterids</taxon>
        <taxon>campanulids</taxon>
        <taxon>Asterales</taxon>
        <taxon>Asteraceae</taxon>
        <taxon>Asteroideae</taxon>
        <taxon>Anthemideae</taxon>
        <taxon>Anthemidinae</taxon>
        <taxon>Tanacetum</taxon>
    </lineage>
</organism>
<reference evidence="1" key="1">
    <citation type="journal article" date="2019" name="Sci. Rep.">
        <title>Draft genome of Tanacetum cinerariifolium, the natural source of mosquito coil.</title>
        <authorList>
            <person name="Yamashiro T."/>
            <person name="Shiraishi A."/>
            <person name="Satake H."/>
            <person name="Nakayama K."/>
        </authorList>
    </citation>
    <scope>NUCLEOTIDE SEQUENCE</scope>
</reference>
<comment type="caution">
    <text evidence="1">The sequence shown here is derived from an EMBL/GenBank/DDBJ whole genome shotgun (WGS) entry which is preliminary data.</text>
</comment>